<dbReference type="GO" id="GO:0015937">
    <property type="term" value="P:coenzyme A biosynthetic process"/>
    <property type="evidence" value="ECO:0007669"/>
    <property type="project" value="InterPro"/>
</dbReference>
<reference evidence="9 10" key="1">
    <citation type="submission" date="2019-03" db="EMBL/GenBank/DDBJ databases">
        <title>Single cell metagenomics reveals metabolic interactions within the superorganism composed of flagellate Streblomastix strix and complex community of Bacteroidetes bacteria on its surface.</title>
        <authorList>
            <person name="Treitli S.C."/>
            <person name="Kolisko M."/>
            <person name="Husnik F."/>
            <person name="Keeling P."/>
            <person name="Hampl V."/>
        </authorList>
    </citation>
    <scope>NUCLEOTIDE SEQUENCE [LARGE SCALE GENOMIC DNA]</scope>
    <source>
        <strain evidence="9">ST1C</strain>
    </source>
</reference>
<evidence type="ECO:0000313" key="10">
    <source>
        <dbReference type="Proteomes" id="UP000324800"/>
    </source>
</evidence>
<keyword evidence="5" id="KW-0067">ATP-binding</keyword>
<dbReference type="InterPro" id="IPR001977">
    <property type="entry name" value="Depp_CoAkinase"/>
</dbReference>
<protein>
    <recommendedName>
        <fullName evidence="1">(d)CMP kinase</fullName>
        <ecNumber evidence="1">2.7.4.25</ecNumber>
    </recommendedName>
</protein>
<dbReference type="PROSITE" id="PS51219">
    <property type="entry name" value="DPCK"/>
    <property type="match status" value="1"/>
</dbReference>
<dbReference type="Gene3D" id="3.40.50.300">
    <property type="entry name" value="P-loop containing nucleotide triphosphate hydrolases"/>
    <property type="match status" value="1"/>
</dbReference>
<dbReference type="InterPro" id="IPR011994">
    <property type="entry name" value="Cytidylate_kinase_dom"/>
</dbReference>
<keyword evidence="2" id="KW-0808">Transferase</keyword>
<evidence type="ECO:0000256" key="4">
    <source>
        <dbReference type="ARBA" id="ARBA00022777"/>
    </source>
</evidence>
<dbReference type="Proteomes" id="UP000324800">
    <property type="component" value="Unassembled WGS sequence"/>
</dbReference>
<feature type="domain" description="Cytidylate kinase" evidence="8">
    <location>
        <begin position="4"/>
        <end position="43"/>
    </location>
</feature>
<evidence type="ECO:0000256" key="3">
    <source>
        <dbReference type="ARBA" id="ARBA00022741"/>
    </source>
</evidence>
<evidence type="ECO:0000313" key="9">
    <source>
        <dbReference type="EMBL" id="KAA6316615.1"/>
    </source>
</evidence>
<evidence type="ECO:0000256" key="6">
    <source>
        <dbReference type="ARBA" id="ARBA00047615"/>
    </source>
</evidence>
<gene>
    <name evidence="9" type="ORF">EZS28_055235</name>
</gene>
<dbReference type="Pfam" id="PF02224">
    <property type="entry name" value="Cytidylate_kin"/>
    <property type="match status" value="1"/>
</dbReference>
<dbReference type="GO" id="GO:0004140">
    <property type="term" value="F:dephospho-CoA kinase activity"/>
    <property type="evidence" value="ECO:0007669"/>
    <property type="project" value="InterPro"/>
</dbReference>
<keyword evidence="3" id="KW-0547">Nucleotide-binding</keyword>
<accession>A0A5J4Q4F8</accession>
<comment type="catalytic activity">
    <reaction evidence="7">
        <text>CMP + ATP = CDP + ADP</text>
        <dbReference type="Rhea" id="RHEA:11600"/>
        <dbReference type="ChEBI" id="CHEBI:30616"/>
        <dbReference type="ChEBI" id="CHEBI:58069"/>
        <dbReference type="ChEBI" id="CHEBI:60377"/>
        <dbReference type="ChEBI" id="CHEBI:456216"/>
        <dbReference type="EC" id="2.7.4.25"/>
    </reaction>
</comment>
<organism evidence="9 10">
    <name type="scientific">Streblomastix strix</name>
    <dbReference type="NCBI Taxonomy" id="222440"/>
    <lineage>
        <taxon>Eukaryota</taxon>
        <taxon>Metamonada</taxon>
        <taxon>Preaxostyla</taxon>
        <taxon>Oxymonadida</taxon>
        <taxon>Streblomastigidae</taxon>
        <taxon>Streblomastix</taxon>
    </lineage>
</organism>
<sequence>MMSIAIDGPAGTGKSTVTQLLAKRLGYEVLDTGATYRAVAYAA</sequence>
<keyword evidence="4 9" id="KW-0418">Kinase</keyword>
<evidence type="ECO:0000256" key="5">
    <source>
        <dbReference type="ARBA" id="ARBA00022840"/>
    </source>
</evidence>
<dbReference type="InterPro" id="IPR027417">
    <property type="entry name" value="P-loop_NTPase"/>
</dbReference>
<evidence type="ECO:0000259" key="8">
    <source>
        <dbReference type="Pfam" id="PF02224"/>
    </source>
</evidence>
<evidence type="ECO:0000256" key="2">
    <source>
        <dbReference type="ARBA" id="ARBA00022679"/>
    </source>
</evidence>
<proteinExistence type="predicted"/>
<dbReference type="EMBL" id="SNRW01046932">
    <property type="protein sequence ID" value="KAA6316615.1"/>
    <property type="molecule type" value="Genomic_DNA"/>
</dbReference>
<name>A0A5J4Q4F8_9EUKA</name>
<dbReference type="EC" id="2.7.4.25" evidence="1"/>
<evidence type="ECO:0000256" key="1">
    <source>
        <dbReference type="ARBA" id="ARBA00012906"/>
    </source>
</evidence>
<dbReference type="GO" id="GO:0036431">
    <property type="term" value="F:dCMP kinase activity"/>
    <property type="evidence" value="ECO:0007669"/>
    <property type="project" value="InterPro"/>
</dbReference>
<comment type="catalytic activity">
    <reaction evidence="6">
        <text>dCMP + ATP = dCDP + ADP</text>
        <dbReference type="Rhea" id="RHEA:25094"/>
        <dbReference type="ChEBI" id="CHEBI:30616"/>
        <dbReference type="ChEBI" id="CHEBI:57566"/>
        <dbReference type="ChEBI" id="CHEBI:58593"/>
        <dbReference type="ChEBI" id="CHEBI:456216"/>
        <dbReference type="EC" id="2.7.4.25"/>
    </reaction>
</comment>
<dbReference type="AlphaFoldDB" id="A0A5J4Q4F8"/>
<dbReference type="GO" id="GO:0005524">
    <property type="term" value="F:ATP binding"/>
    <property type="evidence" value="ECO:0007669"/>
    <property type="project" value="UniProtKB-KW"/>
</dbReference>
<feature type="non-terminal residue" evidence="9">
    <location>
        <position position="43"/>
    </location>
</feature>
<dbReference type="OrthoDB" id="10263145at2759"/>
<evidence type="ECO:0000256" key="7">
    <source>
        <dbReference type="ARBA" id="ARBA00048478"/>
    </source>
</evidence>
<dbReference type="SUPFAM" id="SSF52540">
    <property type="entry name" value="P-loop containing nucleoside triphosphate hydrolases"/>
    <property type="match status" value="1"/>
</dbReference>
<comment type="caution">
    <text evidence="9">The sequence shown here is derived from an EMBL/GenBank/DDBJ whole genome shotgun (WGS) entry which is preliminary data.</text>
</comment>